<feature type="region of interest" description="Disordered" evidence="1">
    <location>
        <begin position="327"/>
        <end position="354"/>
    </location>
</feature>
<dbReference type="InterPro" id="IPR052538">
    <property type="entry name" value="Flavonoid_dioxygenase-like"/>
</dbReference>
<dbReference type="InterPro" id="IPR013096">
    <property type="entry name" value="Cupin_2"/>
</dbReference>
<feature type="domain" description="Cupin type-2" evidence="2">
    <location>
        <begin position="424"/>
        <end position="485"/>
    </location>
</feature>
<dbReference type="InterPro" id="IPR011051">
    <property type="entry name" value="RmlC_Cupin_sf"/>
</dbReference>
<dbReference type="EMBL" id="HBFB01023001">
    <property type="protein sequence ID" value="CAD8686617.1"/>
    <property type="molecule type" value="Transcribed_RNA"/>
</dbReference>
<protein>
    <recommendedName>
        <fullName evidence="2">Cupin type-2 domain-containing protein</fullName>
    </recommendedName>
</protein>
<dbReference type="SUPFAM" id="SSF51182">
    <property type="entry name" value="RmlC-like cupins"/>
    <property type="match status" value="1"/>
</dbReference>
<accession>A0A7S0RSW4</accession>
<dbReference type="Pfam" id="PF07883">
    <property type="entry name" value="Cupin_2"/>
    <property type="match status" value="1"/>
</dbReference>
<feature type="region of interest" description="Disordered" evidence="1">
    <location>
        <begin position="131"/>
        <end position="152"/>
    </location>
</feature>
<dbReference type="InterPro" id="IPR014710">
    <property type="entry name" value="RmlC-like_jellyroll"/>
</dbReference>
<feature type="compositionally biased region" description="Basic and acidic residues" evidence="1">
    <location>
        <begin position="131"/>
        <end position="142"/>
    </location>
</feature>
<dbReference type="Gene3D" id="2.60.120.10">
    <property type="entry name" value="Jelly Rolls"/>
    <property type="match status" value="1"/>
</dbReference>
<feature type="compositionally biased region" description="Low complexity" evidence="1">
    <location>
        <begin position="143"/>
        <end position="152"/>
    </location>
</feature>
<feature type="compositionally biased region" description="Low complexity" evidence="1">
    <location>
        <begin position="330"/>
        <end position="354"/>
    </location>
</feature>
<feature type="region of interest" description="Disordered" evidence="1">
    <location>
        <begin position="241"/>
        <end position="266"/>
    </location>
</feature>
<gene>
    <name evidence="3" type="ORF">CLEI1391_LOCUS13002</name>
</gene>
<dbReference type="AlphaFoldDB" id="A0A7S0RSW4"/>
<sequence>MHLQGSLGCRHARAVAGSRRRCVQVRADAPRAVTGSLRGGVPKLGDKPHCGVVPLLAPGHLPFALSLEFVCGCKHGDEEMQHEQQTARRDVVELVYVLSGSGHLEGPDGSKYPVSPGVSAITWANSTRLVADPHDHDDESAHSHASTSSSADTDMPLSILKFYLPTGMLDVEGSGHYGRGVLQPHELEALLQVAWPPSQFGGAVGVLSDAEAVKLLQAAHARTRHVMDSIQMTPVPVLSNVMGASPSPRASSPIPEDQPHHAAPPPSRLLAAAASALKLSAGGAAHAVHGLLSGAVAVASAAGGVVKGAAAAPAALSGLLPRVLKHRAMSPSHSSHSSAAHATNSSASSPTPTTALAHTSLAPAVGVSSASVALPLSSLNNSSQCVLMKRAMEEFKAFRFPKQTNQLAFVFDPSELGLSLSFGVEVFEPGHHTPRHVHTTGHELFFVLAGEGDAYCDGHTIPVSVGDVIVFPPGTLHALDNNTGSKLYTLQMMCPDDEFVAYVQSGEHVGRLNDEDICNLTANRC</sequence>
<evidence type="ECO:0000313" key="3">
    <source>
        <dbReference type="EMBL" id="CAD8686617.1"/>
    </source>
</evidence>
<organism evidence="3">
    <name type="scientific">Chlamydomonas leiostraca</name>
    <dbReference type="NCBI Taxonomy" id="1034604"/>
    <lineage>
        <taxon>Eukaryota</taxon>
        <taxon>Viridiplantae</taxon>
        <taxon>Chlorophyta</taxon>
        <taxon>core chlorophytes</taxon>
        <taxon>Chlorophyceae</taxon>
        <taxon>CS clade</taxon>
        <taxon>Chlamydomonadales</taxon>
        <taxon>Chlamydomonadaceae</taxon>
        <taxon>Chlamydomonas</taxon>
    </lineage>
</organism>
<proteinExistence type="predicted"/>
<name>A0A7S0RSW4_9CHLO</name>
<dbReference type="PANTHER" id="PTHR43346:SF1">
    <property type="entry name" value="QUERCETIN 2,3-DIOXYGENASE-RELATED"/>
    <property type="match status" value="1"/>
</dbReference>
<reference evidence="3" key="1">
    <citation type="submission" date="2021-01" db="EMBL/GenBank/DDBJ databases">
        <authorList>
            <person name="Corre E."/>
            <person name="Pelletier E."/>
            <person name="Niang G."/>
            <person name="Scheremetjew M."/>
            <person name="Finn R."/>
            <person name="Kale V."/>
            <person name="Holt S."/>
            <person name="Cochrane G."/>
            <person name="Meng A."/>
            <person name="Brown T."/>
            <person name="Cohen L."/>
        </authorList>
    </citation>
    <scope>NUCLEOTIDE SEQUENCE</scope>
    <source>
        <strain evidence="3">SAG 11-49</strain>
    </source>
</reference>
<dbReference type="PANTHER" id="PTHR43346">
    <property type="entry name" value="LIGAND BINDING DOMAIN PROTEIN, PUTATIVE (AFU_ORTHOLOGUE AFUA_6G14370)-RELATED"/>
    <property type="match status" value="1"/>
</dbReference>
<evidence type="ECO:0000256" key="1">
    <source>
        <dbReference type="SAM" id="MobiDB-lite"/>
    </source>
</evidence>
<feature type="compositionally biased region" description="Low complexity" evidence="1">
    <location>
        <begin position="244"/>
        <end position="255"/>
    </location>
</feature>
<evidence type="ECO:0000259" key="2">
    <source>
        <dbReference type="Pfam" id="PF07883"/>
    </source>
</evidence>